<dbReference type="GO" id="GO:0004459">
    <property type="term" value="F:L-lactate dehydrogenase (NAD+) activity"/>
    <property type="evidence" value="ECO:0007669"/>
    <property type="project" value="TreeGrafter"/>
</dbReference>
<feature type="binding site" evidence="4 7">
    <location>
        <position position="96"/>
    </location>
    <ligand>
        <name>NAD(+)</name>
        <dbReference type="ChEBI" id="CHEBI:57540"/>
    </ligand>
</feature>
<dbReference type="Pfam" id="PF00056">
    <property type="entry name" value="Ldh_1_N"/>
    <property type="match status" value="1"/>
</dbReference>
<dbReference type="HAMAP" id="MF_00487">
    <property type="entry name" value="Malate_dehydrog_3"/>
    <property type="match status" value="1"/>
</dbReference>
<feature type="domain" description="Lactate/malate dehydrogenase N-terminal" evidence="8">
    <location>
        <begin position="4"/>
        <end position="143"/>
    </location>
</feature>
<dbReference type="EC" id="1.1.1.37" evidence="4"/>
<dbReference type="GO" id="GO:0006089">
    <property type="term" value="P:lactate metabolic process"/>
    <property type="evidence" value="ECO:0007669"/>
    <property type="project" value="TreeGrafter"/>
</dbReference>
<evidence type="ECO:0000259" key="8">
    <source>
        <dbReference type="Pfam" id="PF00056"/>
    </source>
</evidence>
<feature type="binding site" evidence="4 7">
    <location>
        <position position="34"/>
    </location>
    <ligand>
        <name>NAD(+)</name>
        <dbReference type="ChEBI" id="CHEBI:57540"/>
    </ligand>
</feature>
<evidence type="ECO:0000256" key="3">
    <source>
        <dbReference type="ARBA" id="ARBA00023027"/>
    </source>
</evidence>
<dbReference type="GO" id="GO:0006099">
    <property type="term" value="P:tricarboxylic acid cycle"/>
    <property type="evidence" value="ECO:0007669"/>
    <property type="project" value="UniProtKB-UniRule"/>
</dbReference>
<evidence type="ECO:0000313" key="10">
    <source>
        <dbReference type="EMBL" id="ACM92409.1"/>
    </source>
</evidence>
<dbReference type="PANTHER" id="PTHR43128:SF16">
    <property type="entry name" value="L-LACTATE DEHYDROGENASE"/>
    <property type="match status" value="1"/>
</dbReference>
<comment type="function">
    <text evidence="4">Catalyzes the reversible oxidation of malate to oxaloacetate.</text>
</comment>
<keyword evidence="11" id="KW-1185">Reference proteome</keyword>
<name>B9L5I9_NAUPA</name>
<evidence type="ECO:0000256" key="4">
    <source>
        <dbReference type="HAMAP-Rule" id="MF_00487"/>
    </source>
</evidence>
<feature type="domain" description="Lactate/malate dehydrogenase C-terminal" evidence="9">
    <location>
        <begin position="148"/>
        <end position="304"/>
    </location>
</feature>
<feature type="active site" description="Proton acceptor" evidence="4 5">
    <location>
        <position position="176"/>
    </location>
</feature>
<dbReference type="PRINTS" id="PR00086">
    <property type="entry name" value="LLDHDRGNASE"/>
</dbReference>
<accession>B9L5I9</accession>
<comment type="similarity">
    <text evidence="4">Belongs to the LDH/MDH superfamily. MDH type 3 family.</text>
</comment>
<feature type="binding site" evidence="4 7">
    <location>
        <begin position="119"/>
        <end position="121"/>
    </location>
    <ligand>
        <name>NAD(+)</name>
        <dbReference type="ChEBI" id="CHEBI:57540"/>
    </ligand>
</feature>
<dbReference type="InterPro" id="IPR036291">
    <property type="entry name" value="NAD(P)-bd_dom_sf"/>
</dbReference>
<evidence type="ECO:0000256" key="2">
    <source>
        <dbReference type="ARBA" id="ARBA00023002"/>
    </source>
</evidence>
<evidence type="ECO:0000313" key="11">
    <source>
        <dbReference type="Proteomes" id="UP000000448"/>
    </source>
</evidence>
<dbReference type="Pfam" id="PF02866">
    <property type="entry name" value="Ldh_1_C"/>
    <property type="match status" value="1"/>
</dbReference>
<sequence>MSNKVSIVGAGNVGSIVAYSLAMQGLAHEIILVDRDTDRAKGKALDMSHAASAVRSHSIVRAAESYEDVRGSKVVVITAGFPRKPGMTREDLLFKNAEIMKDVVTQVKEVAPDAILIVVSNPLDAMTYTALKVSGFPKNRVIGMAGILDSARMAYFIYEKLGYGAGQIRASVIGGHGDFMVPLPKYSTVAGVPLSDLLSQKEIDEVVERTKKAGAEIVGYLKTGSAYFAPGKSTAIMVEAILKDSKQIFPCAAYLDGEYGYKDIVNGVPVMIGKDGAEKVIEVTLDPCEKELFRKSVGAVKEMVDILNKDFLKEEK</sequence>
<feature type="binding site" evidence="4 6">
    <location>
        <position position="121"/>
    </location>
    <ligand>
        <name>substrate</name>
    </ligand>
</feature>
<dbReference type="EMBL" id="CP001279">
    <property type="protein sequence ID" value="ACM92409.1"/>
    <property type="molecule type" value="Genomic_DNA"/>
</dbReference>
<keyword evidence="3 4" id="KW-0520">NAD</keyword>
<feature type="binding site" evidence="4 7">
    <location>
        <begin position="9"/>
        <end position="14"/>
    </location>
    <ligand>
        <name>NAD(+)</name>
        <dbReference type="ChEBI" id="CHEBI:57540"/>
    </ligand>
</feature>
<dbReference type="OrthoDB" id="9802969at2"/>
<dbReference type="Proteomes" id="UP000000448">
    <property type="component" value="Chromosome"/>
</dbReference>
<keyword evidence="2 4" id="KW-0560">Oxidoreductase</keyword>
<evidence type="ECO:0000256" key="1">
    <source>
        <dbReference type="ARBA" id="ARBA00022532"/>
    </source>
</evidence>
<dbReference type="NCBIfam" id="TIGR01763">
    <property type="entry name" value="MalateDH_bact"/>
    <property type="match status" value="1"/>
</dbReference>
<dbReference type="PANTHER" id="PTHR43128">
    <property type="entry name" value="L-2-HYDROXYCARBOXYLATE DEHYDROGENASE (NAD(P)(+))"/>
    <property type="match status" value="1"/>
</dbReference>
<dbReference type="GO" id="GO:0030060">
    <property type="term" value="F:L-malate dehydrogenase (NAD+) activity"/>
    <property type="evidence" value="ECO:0007669"/>
    <property type="project" value="UniProtKB-UniRule"/>
</dbReference>
<feature type="binding site" evidence="4 6">
    <location>
        <position position="152"/>
    </location>
    <ligand>
        <name>substrate</name>
    </ligand>
</feature>
<dbReference type="NCBIfam" id="NF004863">
    <property type="entry name" value="PRK06223.1"/>
    <property type="match status" value="1"/>
</dbReference>
<dbReference type="RefSeq" id="WP_012663780.1">
    <property type="nucleotide sequence ID" value="NC_012115.1"/>
</dbReference>
<comment type="catalytic activity">
    <reaction evidence="4">
        <text>(S)-malate + NAD(+) = oxaloacetate + NADH + H(+)</text>
        <dbReference type="Rhea" id="RHEA:21432"/>
        <dbReference type="ChEBI" id="CHEBI:15378"/>
        <dbReference type="ChEBI" id="CHEBI:15589"/>
        <dbReference type="ChEBI" id="CHEBI:16452"/>
        <dbReference type="ChEBI" id="CHEBI:57540"/>
        <dbReference type="ChEBI" id="CHEBI:57945"/>
        <dbReference type="EC" id="1.1.1.37"/>
    </reaction>
</comment>
<feature type="binding site" evidence="4 6">
    <location>
        <position position="89"/>
    </location>
    <ligand>
        <name>substrate</name>
    </ligand>
</feature>
<reference evidence="10 11" key="1">
    <citation type="journal article" date="2009" name="PLoS Genet.">
        <title>Adaptations to submarine hydrothermal environments exemplified by the genome of Nautilia profundicola.</title>
        <authorList>
            <person name="Campbell B.J."/>
            <person name="Smith J.L."/>
            <person name="Hanson T.E."/>
            <person name="Klotz M.G."/>
            <person name="Stein L.Y."/>
            <person name="Lee C.K."/>
            <person name="Wu D."/>
            <person name="Robinson J.M."/>
            <person name="Khouri H.M."/>
            <person name="Eisen J.A."/>
            <person name="Cary S.C."/>
        </authorList>
    </citation>
    <scope>NUCLEOTIDE SEQUENCE [LARGE SCALE GENOMIC DNA]</scope>
    <source>
        <strain evidence="11">ATCC BAA-1463 / DSM 18972 / AmH</strain>
    </source>
</reference>
<feature type="binding site" evidence="4 6">
    <location>
        <position position="83"/>
    </location>
    <ligand>
        <name>substrate</name>
    </ligand>
</feature>
<evidence type="ECO:0000256" key="5">
    <source>
        <dbReference type="PIRSR" id="PIRSR000102-1"/>
    </source>
</evidence>
<dbReference type="InterPro" id="IPR015955">
    <property type="entry name" value="Lactate_DH/Glyco_Ohase_4_C"/>
</dbReference>
<dbReference type="FunFam" id="3.40.50.720:FF:000018">
    <property type="entry name" value="Malate dehydrogenase"/>
    <property type="match status" value="1"/>
</dbReference>
<organism evidence="10 11">
    <name type="scientific">Nautilia profundicola (strain ATCC BAA-1463 / DSM 18972 / AmH)</name>
    <dbReference type="NCBI Taxonomy" id="598659"/>
    <lineage>
        <taxon>Bacteria</taxon>
        <taxon>Pseudomonadati</taxon>
        <taxon>Campylobacterota</taxon>
        <taxon>Epsilonproteobacteria</taxon>
        <taxon>Nautiliales</taxon>
        <taxon>Nautiliaceae</taxon>
        <taxon>Nautilia</taxon>
    </lineage>
</organism>
<dbReference type="Gene3D" id="3.90.110.10">
    <property type="entry name" value="Lactate dehydrogenase/glycoside hydrolase, family 4, C-terminal"/>
    <property type="match status" value="1"/>
</dbReference>
<dbReference type="eggNOG" id="COG0039">
    <property type="taxonomic scope" value="Bacteria"/>
</dbReference>
<evidence type="ECO:0000256" key="6">
    <source>
        <dbReference type="PIRSR" id="PIRSR000102-2"/>
    </source>
</evidence>
<dbReference type="SUPFAM" id="SSF51735">
    <property type="entry name" value="NAD(P)-binding Rossmann-fold domains"/>
    <property type="match status" value="1"/>
</dbReference>
<dbReference type="STRING" id="598659.NAMH_1234"/>
<evidence type="ECO:0000256" key="7">
    <source>
        <dbReference type="PIRSR" id="PIRSR000102-3"/>
    </source>
</evidence>
<dbReference type="InterPro" id="IPR001236">
    <property type="entry name" value="Lactate/malate_DH_N"/>
</dbReference>
<dbReference type="InterPro" id="IPR022383">
    <property type="entry name" value="Lactate/malate_DH_C"/>
</dbReference>
<dbReference type="CDD" id="cd01339">
    <property type="entry name" value="LDH-like_MDH"/>
    <property type="match status" value="1"/>
</dbReference>
<dbReference type="InterPro" id="IPR011275">
    <property type="entry name" value="Malate_DH_type3"/>
</dbReference>
<dbReference type="KEGG" id="nam:NAMH_1234"/>
<dbReference type="HOGENOM" id="CLU_045401_2_1_7"/>
<dbReference type="SUPFAM" id="SSF56327">
    <property type="entry name" value="LDH C-terminal domain-like"/>
    <property type="match status" value="1"/>
</dbReference>
<gene>
    <name evidence="4 10" type="primary">mdh</name>
    <name evidence="10" type="ordered locus">NAMH_1234</name>
</gene>
<dbReference type="AlphaFoldDB" id="B9L5I9"/>
<evidence type="ECO:0000259" key="9">
    <source>
        <dbReference type="Pfam" id="PF02866"/>
    </source>
</evidence>
<proteinExistence type="inferred from homology"/>
<dbReference type="Gene3D" id="3.40.50.720">
    <property type="entry name" value="NAD(P)-binding Rossmann-like Domain"/>
    <property type="match status" value="1"/>
</dbReference>
<dbReference type="InterPro" id="IPR001557">
    <property type="entry name" value="L-lactate/malate_DH"/>
</dbReference>
<dbReference type="PIRSF" id="PIRSF000102">
    <property type="entry name" value="Lac_mal_DH"/>
    <property type="match status" value="1"/>
</dbReference>
<keyword evidence="1 4" id="KW-0816">Tricarboxylic acid cycle</keyword>
<dbReference type="FunFam" id="3.90.110.10:FF:000004">
    <property type="entry name" value="Malate dehydrogenase"/>
    <property type="match status" value="1"/>
</dbReference>
<protein>
    <recommendedName>
        <fullName evidence="4">Malate dehydrogenase</fullName>
        <ecNumber evidence="4">1.1.1.37</ecNumber>
    </recommendedName>
</protein>